<evidence type="ECO:0000313" key="1">
    <source>
        <dbReference type="EMBL" id="APA10138.1"/>
    </source>
</evidence>
<dbReference type="OrthoDB" id="3766406at2759"/>
<dbReference type="Proteomes" id="UP000177798">
    <property type="component" value="Chromosome 6"/>
</dbReference>
<dbReference type="AlphaFoldDB" id="A0A1D9Q5B6"/>
<name>A0A1D9Q5B6_SCLS1</name>
<sequence length="185" mass="21456">MIQRVQRIAIVDPKLPSFRNRVCFDICQNWDWLGNEEGAHIKNRWKDERTGLSAGETIQIEGDSGLWRCTRCWMEFQINVEKSDNITVMTITRWKNLGMKPDKHDEDFKRHLGLPGQSQTQTQIQRHEEQVSANLSENTMEFQKEATGLADLSPLSKVFTNVGELVSSPSYRRYLKNTRRSTVSI</sequence>
<evidence type="ECO:0000313" key="2">
    <source>
        <dbReference type="Proteomes" id="UP000177798"/>
    </source>
</evidence>
<protein>
    <submittedName>
        <fullName evidence="1">Uncharacterized protein</fullName>
    </submittedName>
</protein>
<reference evidence="2" key="1">
    <citation type="journal article" date="2017" name="Genome Biol. Evol.">
        <title>The complete genome sequence of the phytopathogenic fungus Sclerotinia sclerotiorum reveals insights into the genome architecture of broad host range pathogens.</title>
        <authorList>
            <person name="Derbyshire M."/>
            <person name="Denton-Giles M."/>
            <person name="Hegedus D."/>
            <person name="Seifbarghy S."/>
            <person name="Rollins J."/>
            <person name="van Kan J."/>
            <person name="Seidl M.F."/>
            <person name="Faino L."/>
            <person name="Mbengue M."/>
            <person name="Navaud O."/>
            <person name="Raffaele S."/>
            <person name="Hammond-Kosack K."/>
            <person name="Heard S."/>
            <person name="Oliver R."/>
        </authorList>
    </citation>
    <scope>NUCLEOTIDE SEQUENCE [LARGE SCALE GENOMIC DNA]</scope>
    <source>
        <strain evidence="2">ATCC 18683 / 1980 / Ss-1</strain>
    </source>
</reference>
<proteinExistence type="predicted"/>
<dbReference type="EMBL" id="CP017819">
    <property type="protein sequence ID" value="APA10138.1"/>
    <property type="molecule type" value="Genomic_DNA"/>
</dbReference>
<organism evidence="1 2">
    <name type="scientific">Sclerotinia sclerotiorum (strain ATCC 18683 / 1980 / Ss-1)</name>
    <name type="common">White mold</name>
    <name type="synonym">Whetzelinia sclerotiorum</name>
    <dbReference type="NCBI Taxonomy" id="665079"/>
    <lineage>
        <taxon>Eukaryota</taxon>
        <taxon>Fungi</taxon>
        <taxon>Dikarya</taxon>
        <taxon>Ascomycota</taxon>
        <taxon>Pezizomycotina</taxon>
        <taxon>Leotiomycetes</taxon>
        <taxon>Helotiales</taxon>
        <taxon>Sclerotiniaceae</taxon>
        <taxon>Sclerotinia</taxon>
    </lineage>
</organism>
<gene>
    <name evidence="1" type="ORF">sscle_06g049080</name>
</gene>
<dbReference type="VEuPathDB" id="FungiDB:sscle_06g049080"/>
<accession>A0A1D9Q5B6</accession>